<gene>
    <name evidence="1" type="ordered locus">Turpa_2379</name>
</gene>
<dbReference type="STRING" id="869212.Turpa_2379"/>
<dbReference type="RefSeq" id="WP_014803528.1">
    <property type="nucleotide sequence ID" value="NC_018020.1"/>
</dbReference>
<dbReference type="Proteomes" id="UP000006048">
    <property type="component" value="Chromosome"/>
</dbReference>
<dbReference type="KEGG" id="tpx:Turpa_2379"/>
<evidence type="ECO:0000313" key="1">
    <source>
        <dbReference type="EMBL" id="AFM13022.1"/>
    </source>
</evidence>
<keyword evidence="2" id="KW-1185">Reference proteome</keyword>
<dbReference type="HOGENOM" id="CLU_058829_0_0_12"/>
<dbReference type="AlphaFoldDB" id="I4B6W5"/>
<sequence>MLLDFKNVLKKTDYDYLEASLTDAVRNRLKEKFVYREIEKSEWQAVAKQNFVMEEDLYTFTAAMNLGINAQPDVAIFGGFFIESKRGSSQQEIRTRVRILDLNERKEIADFEMKSVVDASIFETVEKIADRIANEAAAVLPGKEAWAKGEALDTTRKLNQLSLRGSLAPSPVGSQARTVSTGSQHGASDLRNIFSVMADFQHFGIYSESLGFFVSVGIRNSSDNFTFAQDGSPVPVSLLGLSTTAGFTWRQPLNNQLYAQPFFGGGMNYDMLKFAYNSNSVAVASTNGQALNQSELSMITSTAVGGIRLGYMVTRWLYIEIGSSYGLQFYRSGFGHLLSFDIGMGFKI</sequence>
<name>I4B6W5_TURPD</name>
<protein>
    <submittedName>
        <fullName evidence="1">Uncharacterized protein</fullName>
    </submittedName>
</protein>
<organism evidence="1 2">
    <name type="scientific">Turneriella parva (strain ATCC BAA-1111 / DSM 21527 / NCTC 11395 / H)</name>
    <name type="common">Leptospira parva</name>
    <dbReference type="NCBI Taxonomy" id="869212"/>
    <lineage>
        <taxon>Bacteria</taxon>
        <taxon>Pseudomonadati</taxon>
        <taxon>Spirochaetota</taxon>
        <taxon>Spirochaetia</taxon>
        <taxon>Leptospirales</taxon>
        <taxon>Leptospiraceae</taxon>
        <taxon>Turneriella</taxon>
    </lineage>
</organism>
<accession>I4B6W5</accession>
<dbReference type="EMBL" id="CP002959">
    <property type="protein sequence ID" value="AFM13022.1"/>
    <property type="molecule type" value="Genomic_DNA"/>
</dbReference>
<proteinExistence type="predicted"/>
<reference evidence="1 2" key="1">
    <citation type="submission" date="2012-06" db="EMBL/GenBank/DDBJ databases">
        <title>The complete chromosome of genome of Turneriella parva DSM 21527.</title>
        <authorList>
            <consortium name="US DOE Joint Genome Institute (JGI-PGF)"/>
            <person name="Lucas S."/>
            <person name="Han J."/>
            <person name="Lapidus A."/>
            <person name="Bruce D."/>
            <person name="Goodwin L."/>
            <person name="Pitluck S."/>
            <person name="Peters L."/>
            <person name="Kyrpides N."/>
            <person name="Mavromatis K."/>
            <person name="Ivanova N."/>
            <person name="Mikhailova N."/>
            <person name="Chertkov O."/>
            <person name="Detter J.C."/>
            <person name="Tapia R."/>
            <person name="Han C."/>
            <person name="Land M."/>
            <person name="Hauser L."/>
            <person name="Markowitz V."/>
            <person name="Cheng J.-F."/>
            <person name="Hugenholtz P."/>
            <person name="Woyke T."/>
            <person name="Wu D."/>
            <person name="Gronow S."/>
            <person name="Wellnitz S."/>
            <person name="Brambilla E."/>
            <person name="Klenk H.-P."/>
            <person name="Eisen J.A."/>
        </authorList>
    </citation>
    <scope>NUCLEOTIDE SEQUENCE [LARGE SCALE GENOMIC DNA]</scope>
    <source>
        <strain evidence="2">ATCC BAA-1111 / DSM 21527 / NCTC 11395 / H</strain>
    </source>
</reference>
<evidence type="ECO:0000313" key="2">
    <source>
        <dbReference type="Proteomes" id="UP000006048"/>
    </source>
</evidence>